<feature type="signal peptide" evidence="2">
    <location>
        <begin position="1"/>
        <end position="29"/>
    </location>
</feature>
<feature type="compositionally biased region" description="Polar residues" evidence="1">
    <location>
        <begin position="237"/>
        <end position="256"/>
    </location>
</feature>
<feature type="compositionally biased region" description="Low complexity" evidence="1">
    <location>
        <begin position="201"/>
        <end position="210"/>
    </location>
</feature>
<sequence>MAPLSVLIRRFWLAVVLPMIFHLSPTTNAVSLDHDVQQRSMLEESTLPFLLVWRLEVNSAFDRQPKMREYGGVAQATAQWLTDTLPILESFNSAQTSLKEVMATVSAATWDPSRSIGPHTISLNCLVVLENEQRLSTDHLSELIGDIGRDELSAFVTQYIRIIGPSTSVFQYTSQPATFVSQVSSMGNGNAPQPAPIELTPASPAASPSAMGAPQQDRTGGTFLNPVLSPAAAPTAANGQQPTPAQNPMGSLSSNNNVFSTTPGVFSYGGTGLASRGPTPAELAGLLESTRSFLESSLQAHYAQEAPRNGAFVGVTMEWTETEFLSSSTLSHVLRADIHLWYHPSLPTEWVDYYIFLLTDMLGGANTPTYVLNHVRQSSDSIYRSVQQFTFDFRV</sequence>
<dbReference type="Proteomes" id="UP001153069">
    <property type="component" value="Unassembled WGS sequence"/>
</dbReference>
<gene>
    <name evidence="3" type="ORF">SEMRO_1072_G238070.1</name>
</gene>
<accession>A0A9N8EEP7</accession>
<proteinExistence type="predicted"/>
<evidence type="ECO:0000256" key="1">
    <source>
        <dbReference type="SAM" id="MobiDB-lite"/>
    </source>
</evidence>
<dbReference type="EMBL" id="CAICTM010001070">
    <property type="protein sequence ID" value="CAB9520086.1"/>
    <property type="molecule type" value="Genomic_DNA"/>
</dbReference>
<evidence type="ECO:0000313" key="4">
    <source>
        <dbReference type="Proteomes" id="UP001153069"/>
    </source>
</evidence>
<protein>
    <submittedName>
        <fullName evidence="3">Uncharacterized protein</fullName>
    </submittedName>
</protein>
<dbReference type="AlphaFoldDB" id="A0A9N8EEP7"/>
<name>A0A9N8EEP7_9STRA</name>
<comment type="caution">
    <text evidence="3">The sequence shown here is derived from an EMBL/GenBank/DDBJ whole genome shotgun (WGS) entry which is preliminary data.</text>
</comment>
<evidence type="ECO:0000256" key="2">
    <source>
        <dbReference type="SAM" id="SignalP"/>
    </source>
</evidence>
<feature type="chain" id="PRO_5040399555" evidence="2">
    <location>
        <begin position="30"/>
        <end position="395"/>
    </location>
</feature>
<evidence type="ECO:0000313" key="3">
    <source>
        <dbReference type="EMBL" id="CAB9520086.1"/>
    </source>
</evidence>
<keyword evidence="2" id="KW-0732">Signal</keyword>
<keyword evidence="4" id="KW-1185">Reference proteome</keyword>
<organism evidence="3 4">
    <name type="scientific">Seminavis robusta</name>
    <dbReference type="NCBI Taxonomy" id="568900"/>
    <lineage>
        <taxon>Eukaryota</taxon>
        <taxon>Sar</taxon>
        <taxon>Stramenopiles</taxon>
        <taxon>Ochrophyta</taxon>
        <taxon>Bacillariophyta</taxon>
        <taxon>Bacillariophyceae</taxon>
        <taxon>Bacillariophycidae</taxon>
        <taxon>Naviculales</taxon>
        <taxon>Naviculaceae</taxon>
        <taxon>Seminavis</taxon>
    </lineage>
</organism>
<feature type="region of interest" description="Disordered" evidence="1">
    <location>
        <begin position="184"/>
        <end position="256"/>
    </location>
</feature>
<reference evidence="3" key="1">
    <citation type="submission" date="2020-06" db="EMBL/GenBank/DDBJ databases">
        <authorList>
            <consortium name="Plant Systems Biology data submission"/>
        </authorList>
    </citation>
    <scope>NUCLEOTIDE SEQUENCE</scope>
    <source>
        <strain evidence="3">D6</strain>
    </source>
</reference>